<keyword evidence="3 5" id="KW-1133">Transmembrane helix</keyword>
<evidence type="ECO:0000256" key="2">
    <source>
        <dbReference type="ARBA" id="ARBA00022692"/>
    </source>
</evidence>
<evidence type="ECO:0000256" key="1">
    <source>
        <dbReference type="ARBA" id="ARBA00004141"/>
    </source>
</evidence>
<gene>
    <name evidence="6" type="ORF">ACFLIM_34910</name>
</gene>
<feature type="transmembrane region" description="Helical" evidence="5">
    <location>
        <begin position="257"/>
        <end position="282"/>
    </location>
</feature>
<proteinExistence type="predicted"/>
<dbReference type="InterPro" id="IPR038770">
    <property type="entry name" value="Na+/solute_symporter_sf"/>
</dbReference>
<dbReference type="InterPro" id="IPR004710">
    <property type="entry name" value="Bilac:Na_transpt"/>
</dbReference>
<evidence type="ECO:0000313" key="6">
    <source>
        <dbReference type="EMBL" id="MFG1708408.1"/>
    </source>
</evidence>
<protein>
    <submittedName>
        <fullName evidence="6">Bile acid:sodium symporter family protein</fullName>
    </submittedName>
</protein>
<feature type="transmembrane region" description="Helical" evidence="5">
    <location>
        <begin position="166"/>
        <end position="185"/>
    </location>
</feature>
<feature type="transmembrane region" description="Helical" evidence="5">
    <location>
        <begin position="222"/>
        <end position="245"/>
    </location>
</feature>
<accession>A0ABW7ALZ1</accession>
<dbReference type="InterPro" id="IPR002657">
    <property type="entry name" value="BilAc:Na_symport/Acr3"/>
</dbReference>
<dbReference type="RefSeq" id="WP_393172639.1">
    <property type="nucleotide sequence ID" value="NZ_JBICRM010000027.1"/>
</dbReference>
<dbReference type="Proteomes" id="UP001603978">
    <property type="component" value="Unassembled WGS sequence"/>
</dbReference>
<evidence type="ECO:0000313" key="7">
    <source>
        <dbReference type="Proteomes" id="UP001603978"/>
    </source>
</evidence>
<name>A0ABW7ALZ1_9ACTN</name>
<feature type="transmembrane region" description="Helical" evidence="5">
    <location>
        <begin position="288"/>
        <end position="310"/>
    </location>
</feature>
<dbReference type="PANTHER" id="PTHR10361:SF24">
    <property type="entry name" value="P3 PROTEIN"/>
    <property type="match status" value="1"/>
</dbReference>
<sequence>MHGSSRPRAPRDSLISASIFTLLCPRMSAMDSPVILASLPFAVGIVMLGLGLSLTLDDFRRVGQYPKAAMVALLCQLVLLPAICFGLVLAFRLPPELAVGMLLVSASPGGPTANLFSHLFGGNVALNVTLTATNSVLAVITLPIVVNLSAGYFLPDAAALGLQFDKMLQVFVMVLVPVAIGMLVRARAPEVAQRLNLPVRALSVVVLVVVIFAVLYGERENLVDYFVSVGLAALVFNIVSLLIGYGVPRLAGVDHRAATAAGFEIGIHNTALAITVGLSPALLNSAEIAIPGAVYGIVMFFTATGFGWLITRRARMSSYR</sequence>
<keyword evidence="2 5" id="KW-0812">Transmembrane</keyword>
<evidence type="ECO:0000256" key="5">
    <source>
        <dbReference type="SAM" id="Phobius"/>
    </source>
</evidence>
<dbReference type="PANTHER" id="PTHR10361">
    <property type="entry name" value="SODIUM-BILE ACID COTRANSPORTER"/>
    <property type="match status" value="1"/>
</dbReference>
<feature type="transmembrane region" description="Helical" evidence="5">
    <location>
        <begin position="124"/>
        <end position="146"/>
    </location>
</feature>
<evidence type="ECO:0000256" key="4">
    <source>
        <dbReference type="ARBA" id="ARBA00023136"/>
    </source>
</evidence>
<comment type="caution">
    <text evidence="6">The sequence shown here is derived from an EMBL/GenBank/DDBJ whole genome shotgun (WGS) entry which is preliminary data.</text>
</comment>
<comment type="subcellular location">
    <subcellularLocation>
        <location evidence="1">Membrane</location>
        <topology evidence="1">Multi-pass membrane protein</topology>
    </subcellularLocation>
</comment>
<organism evidence="6 7">
    <name type="scientific">Nonomuraea marmarensis</name>
    <dbReference type="NCBI Taxonomy" id="3351344"/>
    <lineage>
        <taxon>Bacteria</taxon>
        <taxon>Bacillati</taxon>
        <taxon>Actinomycetota</taxon>
        <taxon>Actinomycetes</taxon>
        <taxon>Streptosporangiales</taxon>
        <taxon>Streptosporangiaceae</taxon>
        <taxon>Nonomuraea</taxon>
    </lineage>
</organism>
<dbReference type="Gene3D" id="1.20.1530.20">
    <property type="match status" value="1"/>
</dbReference>
<feature type="transmembrane region" description="Helical" evidence="5">
    <location>
        <begin position="97"/>
        <end position="117"/>
    </location>
</feature>
<keyword evidence="4 5" id="KW-0472">Membrane</keyword>
<reference evidence="6 7" key="1">
    <citation type="submission" date="2024-10" db="EMBL/GenBank/DDBJ databases">
        <authorList>
            <person name="Topkara A.R."/>
            <person name="Saygin H."/>
        </authorList>
    </citation>
    <scope>NUCLEOTIDE SEQUENCE [LARGE SCALE GENOMIC DNA]</scope>
    <source>
        <strain evidence="6 7">M3C6</strain>
    </source>
</reference>
<feature type="transmembrane region" description="Helical" evidence="5">
    <location>
        <begin position="68"/>
        <end position="91"/>
    </location>
</feature>
<evidence type="ECO:0000256" key="3">
    <source>
        <dbReference type="ARBA" id="ARBA00022989"/>
    </source>
</evidence>
<feature type="transmembrane region" description="Helical" evidence="5">
    <location>
        <begin position="39"/>
        <end position="56"/>
    </location>
</feature>
<keyword evidence="7" id="KW-1185">Reference proteome</keyword>
<dbReference type="EMBL" id="JBICRM010000027">
    <property type="protein sequence ID" value="MFG1708408.1"/>
    <property type="molecule type" value="Genomic_DNA"/>
</dbReference>
<dbReference type="Pfam" id="PF01758">
    <property type="entry name" value="SBF"/>
    <property type="match status" value="1"/>
</dbReference>
<feature type="transmembrane region" description="Helical" evidence="5">
    <location>
        <begin position="197"/>
        <end position="216"/>
    </location>
</feature>